<dbReference type="Gene3D" id="3.30.530.20">
    <property type="match status" value="1"/>
</dbReference>
<dbReference type="GO" id="GO:0051087">
    <property type="term" value="F:protein-folding chaperone binding"/>
    <property type="evidence" value="ECO:0007669"/>
    <property type="project" value="InterPro"/>
</dbReference>
<gene>
    <name evidence="3" type="ORF">SeLEV6574_g04921</name>
    <name evidence="4" type="ORF">SeMB42_g02296</name>
</gene>
<dbReference type="EMBL" id="QEAM01000213">
    <property type="protein sequence ID" value="TPX43666.1"/>
    <property type="molecule type" value="Genomic_DNA"/>
</dbReference>
<feature type="domain" description="Activator of Hsp90 ATPase AHSA1-like N-terminal" evidence="2">
    <location>
        <begin position="16"/>
        <end position="150"/>
    </location>
</feature>
<dbReference type="GO" id="GO:0001671">
    <property type="term" value="F:ATPase activator activity"/>
    <property type="evidence" value="ECO:0007669"/>
    <property type="project" value="InterPro"/>
</dbReference>
<proteinExistence type="inferred from homology"/>
<comment type="caution">
    <text evidence="4">The sequence shown here is derived from an EMBL/GenBank/DDBJ whole genome shotgun (WGS) entry which is preliminary data.</text>
</comment>
<name>A0A507DFH7_9FUNG</name>
<dbReference type="CDD" id="cd08892">
    <property type="entry name" value="SRPBCC_Aha1"/>
    <property type="match status" value="1"/>
</dbReference>
<dbReference type="VEuPathDB" id="FungiDB:SeMB42_g02296"/>
<comment type="similarity">
    <text evidence="1">Belongs to the AHA1 family.</text>
</comment>
<accession>A0A507DFH7</accession>
<dbReference type="InterPro" id="IPR036338">
    <property type="entry name" value="Aha1"/>
</dbReference>
<dbReference type="InterPro" id="IPR013538">
    <property type="entry name" value="ASHA1/2-like_C"/>
</dbReference>
<sequence length="329" mass="36453">MTQTNWKNVGNWHWVQKNVGDWAKEYIRSHLVGSSESEGAITIKIIDLVSMEGDAELSQRKGKIITIFDLQLSFSWEGTNQEGTRATGRVDVPEFDHDSKVNNLPISVCMDGTDNAQQTNFKEVADKLLPKLISAGLKTFQSDMVTAHGKDVFIPPEEMNKHPTSPSYKPATQTIAASAAASLQSAQKAAKSGLLGGVITLEQSVEFVCSADDLMEVFFDQGRVAAWTRNKAVISRIPGSDFSLFGDNVTGILLEYEAGKRFTQKWRLRSWPAGHFSTATFVLEQGDESTILKLHQKDVPVGEKEITQGNWTQYYWNPIKATFGYGSLL</sequence>
<dbReference type="InterPro" id="IPR023393">
    <property type="entry name" value="START-like_dom_sf"/>
</dbReference>
<dbReference type="SUPFAM" id="SSF103111">
    <property type="entry name" value="Activator of Hsp90 ATPase, Aha1"/>
    <property type="match status" value="1"/>
</dbReference>
<dbReference type="Gene3D" id="3.15.10.20">
    <property type="entry name" value="Activator of Hsp90 ATPase Aha1, N-terminal domain"/>
    <property type="match status" value="1"/>
</dbReference>
<dbReference type="GO" id="GO:0006457">
    <property type="term" value="P:protein folding"/>
    <property type="evidence" value="ECO:0007669"/>
    <property type="project" value="TreeGrafter"/>
</dbReference>
<dbReference type="PANTHER" id="PTHR13009:SF22">
    <property type="entry name" value="LD43819P"/>
    <property type="match status" value="1"/>
</dbReference>
<evidence type="ECO:0000256" key="1">
    <source>
        <dbReference type="ARBA" id="ARBA00006817"/>
    </source>
</evidence>
<evidence type="ECO:0000313" key="3">
    <source>
        <dbReference type="EMBL" id="TPX43666.1"/>
    </source>
</evidence>
<organism evidence="4 5">
    <name type="scientific">Synchytrium endobioticum</name>
    <dbReference type="NCBI Taxonomy" id="286115"/>
    <lineage>
        <taxon>Eukaryota</taxon>
        <taxon>Fungi</taxon>
        <taxon>Fungi incertae sedis</taxon>
        <taxon>Chytridiomycota</taxon>
        <taxon>Chytridiomycota incertae sedis</taxon>
        <taxon>Chytridiomycetes</taxon>
        <taxon>Synchytriales</taxon>
        <taxon>Synchytriaceae</taxon>
        <taxon>Synchytrium</taxon>
    </lineage>
</organism>
<evidence type="ECO:0000313" key="6">
    <source>
        <dbReference type="Proteomes" id="UP000320475"/>
    </source>
</evidence>
<dbReference type="SMART" id="SM01000">
    <property type="entry name" value="Aha1_N"/>
    <property type="match status" value="1"/>
</dbReference>
<dbReference type="PANTHER" id="PTHR13009">
    <property type="entry name" value="HEAT SHOCK PROTEIN 90 HSP90 CO-CHAPERONE AHA-1"/>
    <property type="match status" value="1"/>
</dbReference>
<dbReference type="Proteomes" id="UP000317494">
    <property type="component" value="Unassembled WGS sequence"/>
</dbReference>
<dbReference type="Proteomes" id="UP000320475">
    <property type="component" value="Unassembled WGS sequence"/>
</dbReference>
<dbReference type="GO" id="GO:0005829">
    <property type="term" value="C:cytosol"/>
    <property type="evidence" value="ECO:0007669"/>
    <property type="project" value="TreeGrafter"/>
</dbReference>
<reference evidence="5 6" key="1">
    <citation type="journal article" date="2019" name="Sci. Rep.">
        <title>Comparative genomics of chytrid fungi reveal insights into the obligate biotrophic and pathogenic lifestyle of Synchytrium endobioticum.</title>
        <authorList>
            <person name="van de Vossenberg B.T.L.H."/>
            <person name="Warris S."/>
            <person name="Nguyen H.D.T."/>
            <person name="van Gent-Pelzer M.P.E."/>
            <person name="Joly D.L."/>
            <person name="van de Geest H.C."/>
            <person name="Bonants P.J.M."/>
            <person name="Smith D.S."/>
            <person name="Levesque C.A."/>
            <person name="van der Lee T.A.J."/>
        </authorList>
    </citation>
    <scope>NUCLEOTIDE SEQUENCE [LARGE SCALE GENOMIC DNA]</scope>
    <source>
        <strain evidence="3 6">LEV6574</strain>
        <strain evidence="4 5">MB42</strain>
    </source>
</reference>
<dbReference type="Pfam" id="PF08327">
    <property type="entry name" value="AHSA1"/>
    <property type="match status" value="1"/>
</dbReference>
<keyword evidence="5" id="KW-1185">Reference proteome</keyword>
<dbReference type="OrthoDB" id="567237at2759"/>
<dbReference type="InterPro" id="IPR015310">
    <property type="entry name" value="AHSA1-like_N"/>
</dbReference>
<dbReference type="SUPFAM" id="SSF55961">
    <property type="entry name" value="Bet v1-like"/>
    <property type="match status" value="1"/>
</dbReference>
<evidence type="ECO:0000313" key="5">
    <source>
        <dbReference type="Proteomes" id="UP000317494"/>
    </source>
</evidence>
<evidence type="ECO:0000259" key="2">
    <source>
        <dbReference type="SMART" id="SM01000"/>
    </source>
</evidence>
<dbReference type="EMBL" id="QEAN01000069">
    <property type="protein sequence ID" value="TPX50296.1"/>
    <property type="molecule type" value="Genomic_DNA"/>
</dbReference>
<dbReference type="AlphaFoldDB" id="A0A507DFH7"/>
<evidence type="ECO:0000313" key="4">
    <source>
        <dbReference type="EMBL" id="TPX50296.1"/>
    </source>
</evidence>
<protein>
    <recommendedName>
        <fullName evidence="2">Activator of Hsp90 ATPase AHSA1-like N-terminal domain-containing protein</fullName>
    </recommendedName>
</protein>
<dbReference type="STRING" id="286115.A0A507DFH7"/>
<dbReference type="Pfam" id="PF09229">
    <property type="entry name" value="Aha1_N"/>
    <property type="match status" value="1"/>
</dbReference>